<evidence type="ECO:0000256" key="2">
    <source>
        <dbReference type="ARBA" id="ARBA00023004"/>
    </source>
</evidence>
<dbReference type="PROSITE" id="PS51379">
    <property type="entry name" value="4FE4S_FER_2"/>
    <property type="match status" value="2"/>
</dbReference>
<dbReference type="PANTHER" id="PTHR43122">
    <property type="entry name" value="FERREDOXIN SUBUNIT OF PYRUVATE:FLAVODOXIN OXIDOREDUCTASE-RELATED"/>
    <property type="match status" value="1"/>
</dbReference>
<dbReference type="Gene3D" id="3.30.70.20">
    <property type="match status" value="1"/>
</dbReference>
<keyword evidence="6" id="KW-1185">Reference proteome</keyword>
<dbReference type="Pfam" id="PF12838">
    <property type="entry name" value="Fer4_7"/>
    <property type="match status" value="1"/>
</dbReference>
<dbReference type="SUPFAM" id="SSF54862">
    <property type="entry name" value="4Fe-4S ferredoxins"/>
    <property type="match status" value="1"/>
</dbReference>
<gene>
    <name evidence="5" type="ORF">ACFL2Z_00330</name>
</gene>
<reference evidence="5 6" key="1">
    <citation type="submission" date="2024-09" db="EMBL/GenBank/DDBJ databases">
        <authorList>
            <person name="D'Angelo T."/>
        </authorList>
    </citation>
    <scope>NUCLEOTIDE SEQUENCE [LARGE SCALE GENOMIC DNA]</scope>
    <source>
        <strain evidence="5">SAG AM-311-F02</strain>
    </source>
</reference>
<evidence type="ECO:0000313" key="6">
    <source>
        <dbReference type="Proteomes" id="UP001594288"/>
    </source>
</evidence>
<keyword evidence="1" id="KW-0479">Metal-binding</keyword>
<dbReference type="PROSITE" id="PS00198">
    <property type="entry name" value="4FE4S_FER_1"/>
    <property type="match status" value="2"/>
</dbReference>
<proteinExistence type="predicted"/>
<dbReference type="EMBL" id="JBHPEI010000003">
    <property type="protein sequence ID" value="MFC1799346.1"/>
    <property type="molecule type" value="Genomic_DNA"/>
</dbReference>
<organism evidence="5 6">
    <name type="scientific">Eiseniibacteriota bacterium</name>
    <dbReference type="NCBI Taxonomy" id="2212470"/>
    <lineage>
        <taxon>Bacteria</taxon>
        <taxon>Candidatus Eiseniibacteriota</taxon>
    </lineage>
</organism>
<keyword evidence="3" id="KW-0411">Iron-sulfur</keyword>
<accession>A0ABV6YMR4</accession>
<evidence type="ECO:0000259" key="4">
    <source>
        <dbReference type="PROSITE" id="PS51379"/>
    </source>
</evidence>
<feature type="domain" description="4Fe-4S ferredoxin-type" evidence="4">
    <location>
        <begin position="38"/>
        <end position="67"/>
    </location>
</feature>
<evidence type="ECO:0000256" key="3">
    <source>
        <dbReference type="ARBA" id="ARBA00023014"/>
    </source>
</evidence>
<sequence>MPEVKVTAERCKGCELCILYCPTKSLCMSSSFNLKGYHYPEFKEPDTCTGCTMCGMICPEVALEIYK</sequence>
<dbReference type="Proteomes" id="UP001594288">
    <property type="component" value="Unassembled WGS sequence"/>
</dbReference>
<dbReference type="PANTHER" id="PTHR43122:SF2">
    <property type="entry name" value="FERREDOXIN SUBUNIT OF PYRUVATE:FLAVODOXIN OXIDOREDUCTASE"/>
    <property type="match status" value="1"/>
</dbReference>
<evidence type="ECO:0000256" key="1">
    <source>
        <dbReference type="ARBA" id="ARBA00022723"/>
    </source>
</evidence>
<feature type="domain" description="4Fe-4S ferredoxin-type" evidence="4">
    <location>
        <begin position="2"/>
        <end position="31"/>
    </location>
</feature>
<dbReference type="InterPro" id="IPR017896">
    <property type="entry name" value="4Fe4S_Fe-S-bd"/>
</dbReference>
<dbReference type="InterPro" id="IPR017900">
    <property type="entry name" value="4Fe4S_Fe_S_CS"/>
</dbReference>
<name>A0ABV6YMR4_UNCEI</name>
<protein>
    <submittedName>
        <fullName evidence="5">4Fe-4S binding protein</fullName>
    </submittedName>
</protein>
<evidence type="ECO:0000313" key="5">
    <source>
        <dbReference type="EMBL" id="MFC1799346.1"/>
    </source>
</evidence>
<comment type="caution">
    <text evidence="5">The sequence shown here is derived from an EMBL/GenBank/DDBJ whole genome shotgun (WGS) entry which is preliminary data.</text>
</comment>
<keyword evidence="2" id="KW-0408">Iron</keyword>